<evidence type="ECO:0000313" key="1">
    <source>
        <dbReference type="EMBL" id="CEK91709.1"/>
    </source>
</evidence>
<accession>A0A0B7BEI3</accession>
<protein>
    <submittedName>
        <fullName evidence="1">Uncharacterized protein</fullName>
    </submittedName>
</protein>
<organism evidence="1">
    <name type="scientific">Arion vulgaris</name>
    <dbReference type="NCBI Taxonomy" id="1028688"/>
    <lineage>
        <taxon>Eukaryota</taxon>
        <taxon>Metazoa</taxon>
        <taxon>Spiralia</taxon>
        <taxon>Lophotrochozoa</taxon>
        <taxon>Mollusca</taxon>
        <taxon>Gastropoda</taxon>
        <taxon>Heterobranchia</taxon>
        <taxon>Euthyneura</taxon>
        <taxon>Panpulmonata</taxon>
        <taxon>Eupulmonata</taxon>
        <taxon>Stylommatophora</taxon>
        <taxon>Helicina</taxon>
        <taxon>Arionoidea</taxon>
        <taxon>Arionidae</taxon>
        <taxon>Arion</taxon>
    </lineage>
</organism>
<gene>
    <name evidence="1" type="primary">ORF184424</name>
</gene>
<name>A0A0B7BEI3_9EUPU</name>
<dbReference type="EMBL" id="HACG01044844">
    <property type="protein sequence ID" value="CEK91709.1"/>
    <property type="molecule type" value="Transcribed_RNA"/>
</dbReference>
<sequence>MLSLNSTSSCPLSYTALKSSISGSNNSFVMTNNQSPVCGLPKIWNNRKID</sequence>
<dbReference type="AlphaFoldDB" id="A0A0B7BEI3"/>
<proteinExistence type="predicted"/>
<reference evidence="1" key="1">
    <citation type="submission" date="2014-12" db="EMBL/GenBank/DDBJ databases">
        <title>Insight into the proteome of Arion vulgaris.</title>
        <authorList>
            <person name="Aradska J."/>
            <person name="Bulat T."/>
            <person name="Smidak R."/>
            <person name="Sarate P."/>
            <person name="Gangsoo J."/>
            <person name="Sialana F."/>
            <person name="Bilban M."/>
            <person name="Lubec G."/>
        </authorList>
    </citation>
    <scope>NUCLEOTIDE SEQUENCE</scope>
    <source>
        <tissue evidence="1">Skin</tissue>
    </source>
</reference>